<dbReference type="EMBL" id="ADZX01000563">
    <property type="protein sequence ID" value="EFK96131.1"/>
    <property type="molecule type" value="Genomic_DNA"/>
</dbReference>
<gene>
    <name evidence="1" type="ORF">LDC_1847</name>
</gene>
<name>D9PJY3_9ZZZZ</name>
<protein>
    <submittedName>
        <fullName evidence="1">Uncharacterized protein</fullName>
    </submittedName>
</protein>
<proteinExistence type="predicted"/>
<comment type="caution">
    <text evidence="1">The sequence shown here is derived from an EMBL/GenBank/DDBJ whole genome shotgun (WGS) entry which is preliminary data.</text>
</comment>
<reference evidence="1" key="2">
    <citation type="journal article" date="2011" name="Microb. Ecol.">
        <title>Taxonomic and Functional Metagenomic Profiling of the Microbial Community in the Anoxic Sediment of a Sub-saline Shallow Lake (Laguna de Carrizo, Central Spain).</title>
        <authorList>
            <person name="Ferrer M."/>
            <person name="Guazzaroni M.E."/>
            <person name="Richter M."/>
            <person name="Garcia-Salamanca A."/>
            <person name="Yarza P."/>
            <person name="Suarez-Suarez A."/>
            <person name="Solano J."/>
            <person name="Alcaide M."/>
            <person name="van Dillewijn P."/>
            <person name="Molina-Henares M.A."/>
            <person name="Lopez-Cortes N."/>
            <person name="Al-Ramahi Y."/>
            <person name="Guerrero C."/>
            <person name="Acosta A."/>
            <person name="de Eugenio L.I."/>
            <person name="Martinez V."/>
            <person name="Marques S."/>
            <person name="Rojo F."/>
            <person name="Santero E."/>
            <person name="Genilloud O."/>
            <person name="Perez-Perez J."/>
            <person name="Rossello-Mora R."/>
            <person name="Ramos J.L."/>
        </authorList>
    </citation>
    <scope>NUCLEOTIDE SEQUENCE</scope>
</reference>
<evidence type="ECO:0000313" key="1">
    <source>
        <dbReference type="EMBL" id="EFK96131.1"/>
    </source>
</evidence>
<sequence>MDHALEYTFKQHEKYMNTISKLEDKELRHLLTDILNYQIEYIKNLWKGNEHKIPIIMQTQKLTDILNEFQYQSM</sequence>
<reference evidence="1" key="1">
    <citation type="submission" date="2010-07" db="EMBL/GenBank/DDBJ databases">
        <authorList>
            <consortium name="CONSOLIDER consortium CSD2007-00005"/>
            <person name="Guazzaroni M.-E."/>
            <person name="Richter M."/>
            <person name="Garcia-Salamanca A."/>
            <person name="Yarza P."/>
            <person name="Ferrer M."/>
        </authorList>
    </citation>
    <scope>NUCLEOTIDE SEQUENCE</scope>
</reference>
<dbReference type="AlphaFoldDB" id="D9PJY3"/>
<organism evidence="1">
    <name type="scientific">sediment metagenome</name>
    <dbReference type="NCBI Taxonomy" id="749907"/>
    <lineage>
        <taxon>unclassified sequences</taxon>
        <taxon>metagenomes</taxon>
        <taxon>ecological metagenomes</taxon>
    </lineage>
</organism>
<accession>D9PJY3</accession>